<proteinExistence type="predicted"/>
<dbReference type="Pfam" id="PF10604">
    <property type="entry name" value="Polyketide_cyc2"/>
    <property type="match status" value="1"/>
</dbReference>
<gene>
    <name evidence="1" type="ORF">JWG45_01765</name>
</gene>
<protein>
    <submittedName>
        <fullName evidence="1">SRPBCC family protein</fullName>
    </submittedName>
</protein>
<dbReference type="CDD" id="cd07818">
    <property type="entry name" value="SRPBCC_1"/>
    <property type="match status" value="1"/>
</dbReference>
<name>A0ABS2U7U6_9LEPT</name>
<dbReference type="InterPro" id="IPR019587">
    <property type="entry name" value="Polyketide_cyclase/dehydratase"/>
</dbReference>
<dbReference type="EMBL" id="JAFFPU010000006">
    <property type="protein sequence ID" value="MBM9575869.1"/>
    <property type="molecule type" value="Genomic_DNA"/>
</dbReference>
<dbReference type="SUPFAM" id="SSF55961">
    <property type="entry name" value="Bet v1-like"/>
    <property type="match status" value="1"/>
</dbReference>
<sequence length="180" mass="20542">MKILLYIAGGLVALVVVLALIAPKDFQIEREITINKPKKTVFDQIQYLKNHEQWNAWSKKDPNMKKSFKGVDGTVGFTSSWESENPEVGTADEEIVKIVDGERLETRLRFKKPFEASFTSYITTQTVGENQTKVSLGMFDRMSFPMTVISFVVNVCLNQQKEIIDNMDESLKNLKTNLEK</sequence>
<organism evidence="1 2">
    <name type="scientific">Leptospira ainlahdjerensis</name>
    <dbReference type="NCBI Taxonomy" id="2810033"/>
    <lineage>
        <taxon>Bacteria</taxon>
        <taxon>Pseudomonadati</taxon>
        <taxon>Spirochaetota</taxon>
        <taxon>Spirochaetia</taxon>
        <taxon>Leptospirales</taxon>
        <taxon>Leptospiraceae</taxon>
        <taxon>Leptospira</taxon>
    </lineage>
</organism>
<dbReference type="Proteomes" id="UP000724686">
    <property type="component" value="Unassembled WGS sequence"/>
</dbReference>
<reference evidence="1 2" key="1">
    <citation type="submission" date="2021-02" db="EMBL/GenBank/DDBJ databases">
        <title>Leptospira ainlahdjerensis sp. nov., Leptospira ainazelensis sp. nov., Leptospira abararensis sp. nov. and Leptospira chreensis sp. nov., four new species isolated from water sources in Algeria.</title>
        <authorList>
            <person name="Amara Korba A."/>
            <person name="Kainiu M."/>
            <person name="Vincent A.T."/>
            <person name="Mariet J.-F."/>
            <person name="Veyrier F.J."/>
            <person name="Goarant C."/>
            <person name="Picardeau M."/>
        </authorList>
    </citation>
    <scope>NUCLEOTIDE SEQUENCE [LARGE SCALE GENOMIC DNA]</scope>
    <source>
        <strain evidence="1 2">201903070</strain>
    </source>
</reference>
<evidence type="ECO:0000313" key="2">
    <source>
        <dbReference type="Proteomes" id="UP000724686"/>
    </source>
</evidence>
<dbReference type="Gene3D" id="3.30.530.20">
    <property type="match status" value="1"/>
</dbReference>
<dbReference type="InterPro" id="IPR023393">
    <property type="entry name" value="START-like_dom_sf"/>
</dbReference>
<accession>A0ABS2U7U6</accession>
<dbReference type="RefSeq" id="WP_205278067.1">
    <property type="nucleotide sequence ID" value="NZ_JAFFPU010000006.1"/>
</dbReference>
<keyword evidence="2" id="KW-1185">Reference proteome</keyword>
<evidence type="ECO:0000313" key="1">
    <source>
        <dbReference type="EMBL" id="MBM9575869.1"/>
    </source>
</evidence>
<comment type="caution">
    <text evidence="1">The sequence shown here is derived from an EMBL/GenBank/DDBJ whole genome shotgun (WGS) entry which is preliminary data.</text>
</comment>